<evidence type="ECO:0000259" key="7">
    <source>
        <dbReference type="Pfam" id="PF06429"/>
    </source>
</evidence>
<evidence type="ECO:0000256" key="5">
    <source>
        <dbReference type="ARBA" id="ARBA00022525"/>
    </source>
</evidence>
<dbReference type="Proteomes" id="UP000192656">
    <property type="component" value="Unassembled WGS sequence"/>
</dbReference>
<sequence length="488" mass="51718">MSLLSVLSNARSSLSVTSQQTAVVSRNVANAQDPTATRKYANSVYTRPGAVEIRSISQSSDPALYRALINAQSSLGTNETIADSLDRLREVIGDVDSPTSPSSSLAALKDALTDLAASPESPQLQRAAVDKAKAMTASLNTASDAVQAMRKDADTELKQSADAMRKLLSDLETVNNGVVVGTRSGNDVTDLVDRRDQIVAEISKYVGVSVRGRGDNDIILTTDSGIVMFDKMPRSIEFTSTSSFDPSIRMDNGTAARRPGAFKIDGVDISANGSMPVRSGSLQGLLQIRDEMGPEFQEKLDMMARGLVTQFTESGGPGLFQSASGADPITARSIMVAARVDYTAGGDASRLRDGTVNAASTSPNTAGDSGYSQWLNTLVGKVTNPLNLAPYDWSSTAPPAFGDAQNSSLVDFSAASIAWLEGKRADATEGSSYQKIMVSRAQETLSNSTGINLDEEMTRLLDLERSFQASTKLIATVGEMLDQLINIA</sequence>
<dbReference type="GO" id="GO:0005576">
    <property type="term" value="C:extracellular region"/>
    <property type="evidence" value="ECO:0007669"/>
    <property type="project" value="UniProtKB-SubCell"/>
</dbReference>
<comment type="similarity">
    <text evidence="3">Belongs to the flagella basal body rod proteins family.</text>
</comment>
<evidence type="ECO:0000256" key="3">
    <source>
        <dbReference type="ARBA" id="ARBA00009677"/>
    </source>
</evidence>
<keyword evidence="9" id="KW-0282">Flagellum</keyword>
<evidence type="ECO:0000313" key="10">
    <source>
        <dbReference type="Proteomes" id="UP000192656"/>
    </source>
</evidence>
<dbReference type="STRING" id="937218.SAMN06297251_106171"/>
<evidence type="ECO:0000256" key="2">
    <source>
        <dbReference type="ARBA" id="ARBA00004613"/>
    </source>
</evidence>
<dbReference type="EMBL" id="FWXR01000006">
    <property type="protein sequence ID" value="SMC73105.1"/>
    <property type="molecule type" value="Genomic_DNA"/>
</dbReference>
<comment type="subcellular location">
    <subcellularLocation>
        <location evidence="1">Bacterial flagellum</location>
    </subcellularLocation>
    <subcellularLocation>
        <location evidence="2">Secreted</location>
    </subcellularLocation>
</comment>
<evidence type="ECO:0000313" key="9">
    <source>
        <dbReference type="EMBL" id="SMC73105.1"/>
    </source>
</evidence>
<keyword evidence="10" id="KW-1185">Reference proteome</keyword>
<gene>
    <name evidence="9" type="ORF">SAMN06297251_106171</name>
</gene>
<dbReference type="OrthoDB" id="7181295at2"/>
<dbReference type="Pfam" id="PF22638">
    <property type="entry name" value="FlgK_D1"/>
    <property type="match status" value="1"/>
</dbReference>
<feature type="domain" description="Flagellar basal-body/hook protein C-terminal" evidence="7">
    <location>
        <begin position="448"/>
        <end position="487"/>
    </location>
</feature>
<dbReference type="PANTHER" id="PTHR30033:SF1">
    <property type="entry name" value="FLAGELLAR HOOK-ASSOCIATED PROTEIN 1"/>
    <property type="match status" value="1"/>
</dbReference>
<evidence type="ECO:0000256" key="6">
    <source>
        <dbReference type="ARBA" id="ARBA00023143"/>
    </source>
</evidence>
<dbReference type="InterPro" id="IPR002371">
    <property type="entry name" value="FlgK"/>
</dbReference>
<accession>A0A1W2BJJ6</accession>
<dbReference type="NCBIfam" id="TIGR02492">
    <property type="entry name" value="flgK_ends"/>
    <property type="match status" value="1"/>
</dbReference>
<proteinExistence type="inferred from homology"/>
<feature type="domain" description="Flagellar hook-associated protein FlgK helical" evidence="8">
    <location>
        <begin position="90"/>
        <end position="313"/>
    </location>
</feature>
<dbReference type="SUPFAM" id="SSF64518">
    <property type="entry name" value="Phase 1 flagellin"/>
    <property type="match status" value="1"/>
</dbReference>
<keyword evidence="5" id="KW-0964">Secreted</keyword>
<evidence type="ECO:0000256" key="1">
    <source>
        <dbReference type="ARBA" id="ARBA00004365"/>
    </source>
</evidence>
<dbReference type="RefSeq" id="WP_084409812.1">
    <property type="nucleotide sequence ID" value="NZ_FWXR01000006.1"/>
</dbReference>
<dbReference type="GO" id="GO:0005198">
    <property type="term" value="F:structural molecule activity"/>
    <property type="evidence" value="ECO:0007669"/>
    <property type="project" value="InterPro"/>
</dbReference>
<dbReference type="Pfam" id="PF06429">
    <property type="entry name" value="Flg_bbr_C"/>
    <property type="match status" value="1"/>
</dbReference>
<dbReference type="GO" id="GO:0044780">
    <property type="term" value="P:bacterial-type flagellum assembly"/>
    <property type="evidence" value="ECO:0007669"/>
    <property type="project" value="InterPro"/>
</dbReference>
<keyword evidence="6" id="KW-0975">Bacterial flagellum</keyword>
<dbReference type="InterPro" id="IPR053927">
    <property type="entry name" value="FlgK_helical"/>
</dbReference>
<evidence type="ECO:0000256" key="4">
    <source>
        <dbReference type="ARBA" id="ARBA00016244"/>
    </source>
</evidence>
<dbReference type="AlphaFoldDB" id="A0A1W2BJJ6"/>
<keyword evidence="9" id="KW-0969">Cilium</keyword>
<dbReference type="GO" id="GO:0009424">
    <property type="term" value="C:bacterial-type flagellum hook"/>
    <property type="evidence" value="ECO:0007669"/>
    <property type="project" value="InterPro"/>
</dbReference>
<keyword evidence="9" id="KW-0966">Cell projection</keyword>
<dbReference type="PANTHER" id="PTHR30033">
    <property type="entry name" value="FLAGELLAR HOOK-ASSOCIATED PROTEIN 1"/>
    <property type="match status" value="1"/>
</dbReference>
<name>A0A1W2BJJ6_9HYPH</name>
<reference evidence="9 10" key="1">
    <citation type="submission" date="2017-04" db="EMBL/GenBank/DDBJ databases">
        <authorList>
            <person name="Afonso C.L."/>
            <person name="Miller P.J."/>
            <person name="Scott M.A."/>
            <person name="Spackman E."/>
            <person name="Goraichik I."/>
            <person name="Dimitrov K.M."/>
            <person name="Suarez D.L."/>
            <person name="Swayne D.E."/>
        </authorList>
    </citation>
    <scope>NUCLEOTIDE SEQUENCE [LARGE SCALE GENOMIC DNA]</scope>
    <source>
        <strain evidence="9 10">CGMCC 1.10972</strain>
    </source>
</reference>
<protein>
    <recommendedName>
        <fullName evidence="4">Flagellar hook-associated protein 1</fullName>
    </recommendedName>
</protein>
<dbReference type="InterPro" id="IPR010930">
    <property type="entry name" value="Flg_bb/hook_C_dom"/>
</dbReference>
<organism evidence="9 10">
    <name type="scientific">Fulvimarina manganoxydans</name>
    <dbReference type="NCBI Taxonomy" id="937218"/>
    <lineage>
        <taxon>Bacteria</taxon>
        <taxon>Pseudomonadati</taxon>
        <taxon>Pseudomonadota</taxon>
        <taxon>Alphaproteobacteria</taxon>
        <taxon>Hyphomicrobiales</taxon>
        <taxon>Aurantimonadaceae</taxon>
        <taxon>Fulvimarina</taxon>
    </lineage>
</organism>
<evidence type="ECO:0000259" key="8">
    <source>
        <dbReference type="Pfam" id="PF22638"/>
    </source>
</evidence>